<feature type="compositionally biased region" description="Polar residues" evidence="1">
    <location>
        <begin position="44"/>
        <end position="53"/>
    </location>
</feature>
<organism evidence="2">
    <name type="scientific">Brassica napus</name>
    <name type="common">Rape</name>
    <dbReference type="NCBI Taxonomy" id="3708"/>
    <lineage>
        <taxon>Eukaryota</taxon>
        <taxon>Viridiplantae</taxon>
        <taxon>Streptophyta</taxon>
        <taxon>Embryophyta</taxon>
        <taxon>Tracheophyta</taxon>
        <taxon>Spermatophyta</taxon>
        <taxon>Magnoliopsida</taxon>
        <taxon>eudicotyledons</taxon>
        <taxon>Gunneridae</taxon>
        <taxon>Pentapetalae</taxon>
        <taxon>rosids</taxon>
        <taxon>malvids</taxon>
        <taxon>Brassicales</taxon>
        <taxon>Brassicaceae</taxon>
        <taxon>Brassiceae</taxon>
        <taxon>Brassica</taxon>
    </lineage>
</organism>
<feature type="compositionally biased region" description="Polar residues" evidence="1">
    <location>
        <begin position="114"/>
        <end position="123"/>
    </location>
</feature>
<name>A0A816M6L5_BRANA</name>
<protein>
    <submittedName>
        <fullName evidence="2">(rape) hypothetical protein</fullName>
    </submittedName>
</protein>
<sequence length="229" mass="25303">MEWRPVNKDREGDEFRGERTLSTEHTRTPDTGRLLPQKEKDALVSSSGKTKSSAELPRIRSQGPSLVQGGPGETERITESIRDLVKHKEPRGKEPVKVSSGEVPALIKEKGLDTGTNKEVTQASEKETEEDEINKSIDEYAAMAMNEDMMDDDDLLDEIPEDFDEETATGEEQKNDGQIESDPQLPPAAPGNKSSKSRRSPIKPGVSDRTQEEMQELGLKSSKAKKEAA</sequence>
<reference evidence="2" key="1">
    <citation type="submission" date="2021-01" db="EMBL/GenBank/DDBJ databases">
        <authorList>
            <consortium name="Genoscope - CEA"/>
            <person name="William W."/>
        </authorList>
    </citation>
    <scope>NUCLEOTIDE SEQUENCE</scope>
</reference>
<accession>A0A816M6L5</accession>
<evidence type="ECO:0000313" key="2">
    <source>
        <dbReference type="EMBL" id="CAF1978337.1"/>
    </source>
</evidence>
<feature type="compositionally biased region" description="Basic and acidic residues" evidence="1">
    <location>
        <begin position="1"/>
        <end position="42"/>
    </location>
</feature>
<dbReference type="EMBL" id="HG994371">
    <property type="protein sequence ID" value="CAF1978337.1"/>
    <property type="molecule type" value="Genomic_DNA"/>
</dbReference>
<proteinExistence type="predicted"/>
<dbReference type="Proteomes" id="UP001295469">
    <property type="component" value="Chromosome C07"/>
</dbReference>
<feature type="compositionally biased region" description="Acidic residues" evidence="1">
    <location>
        <begin position="148"/>
        <end position="169"/>
    </location>
</feature>
<dbReference type="AlphaFoldDB" id="A0A816M6L5"/>
<feature type="region of interest" description="Disordered" evidence="1">
    <location>
        <begin position="1"/>
        <end position="229"/>
    </location>
</feature>
<feature type="compositionally biased region" description="Basic and acidic residues" evidence="1">
    <location>
        <begin position="73"/>
        <end position="96"/>
    </location>
</feature>
<evidence type="ECO:0000256" key="1">
    <source>
        <dbReference type="SAM" id="MobiDB-lite"/>
    </source>
</evidence>
<gene>
    <name evidence="2" type="ORF">DARMORV10_C07P20890.1</name>
</gene>